<dbReference type="RefSeq" id="WP_116160156.1">
    <property type="nucleotide sequence ID" value="NZ_JACHJY010000004.1"/>
</dbReference>
<reference evidence="2 3" key="1">
    <citation type="submission" date="2020-08" db="EMBL/GenBank/DDBJ databases">
        <title>Genomic Encyclopedia of Type Strains, Phase III (KMG-III): the genomes of soil and plant-associated and newly described type strains.</title>
        <authorList>
            <person name="Whitman W."/>
        </authorList>
    </citation>
    <scope>NUCLEOTIDE SEQUENCE [LARGE SCALE GENOMIC DNA]</scope>
    <source>
        <strain evidence="2 3">SFB5A</strain>
    </source>
</reference>
<proteinExistence type="predicted"/>
<evidence type="ECO:0000313" key="3">
    <source>
        <dbReference type="Proteomes" id="UP000582643"/>
    </source>
</evidence>
<dbReference type="EMBL" id="JACHJY010000004">
    <property type="protein sequence ID" value="MBB4982186.1"/>
    <property type="molecule type" value="Genomic_DNA"/>
</dbReference>
<comment type="caution">
    <text evidence="2">The sequence shown here is derived from an EMBL/GenBank/DDBJ whole genome shotgun (WGS) entry which is preliminary data.</text>
</comment>
<evidence type="ECO:0000256" key="1">
    <source>
        <dbReference type="SAM" id="MobiDB-lite"/>
    </source>
</evidence>
<keyword evidence="3" id="KW-1185">Reference proteome</keyword>
<dbReference type="InterPro" id="IPR046036">
    <property type="entry name" value="DUF5994"/>
</dbReference>
<accession>A0A7W7XCA1</accession>
<feature type="region of interest" description="Disordered" evidence="1">
    <location>
        <begin position="144"/>
        <end position="192"/>
    </location>
</feature>
<name>A0A7W7XCA1_9ACTN</name>
<organism evidence="2 3">
    <name type="scientific">Streptomyces nymphaeiformis</name>
    <dbReference type="NCBI Taxonomy" id="2663842"/>
    <lineage>
        <taxon>Bacteria</taxon>
        <taxon>Bacillati</taxon>
        <taxon>Actinomycetota</taxon>
        <taxon>Actinomycetes</taxon>
        <taxon>Kitasatosporales</taxon>
        <taxon>Streptomycetaceae</taxon>
        <taxon>Streptomyces</taxon>
    </lineage>
</organism>
<gene>
    <name evidence="2" type="ORF">GGE06_003096</name>
</gene>
<protein>
    <submittedName>
        <fullName evidence="2">Uncharacterized protein</fullName>
    </submittedName>
</protein>
<dbReference type="Pfam" id="PF19457">
    <property type="entry name" value="DUF5994"/>
    <property type="match status" value="1"/>
</dbReference>
<dbReference type="AlphaFoldDB" id="A0A7W7XCA1"/>
<dbReference type="Proteomes" id="UP000582643">
    <property type="component" value="Unassembled WGS sequence"/>
</dbReference>
<sequence length="192" mass="20461">MTTTLDRTANRALTPGLPARLSLTPKTTLAGRLDGAWWPRSRDLAAELPPLADALEGRWGRITRVLVNPGHWPVVPHKVAVTGHVLHVGWFTEQDPDKIILLSYTTGRCDLLVIPPETEPASAARLMTAAAVPGSVLTAGSLMSGEAATGRRMREARSSEDAWETDGGAAPTPQPHPVVGARMIPLPGHTGR</sequence>
<evidence type="ECO:0000313" key="2">
    <source>
        <dbReference type="EMBL" id="MBB4982186.1"/>
    </source>
</evidence>